<gene>
    <name evidence="1" type="ORF">GAP41_12500</name>
</gene>
<dbReference type="RefSeq" id="WP_130081101.1">
    <property type="nucleotide sequence ID" value="NZ_RCXX01000007.1"/>
</dbReference>
<evidence type="ECO:0000313" key="2">
    <source>
        <dbReference type="Proteomes" id="UP000431575"/>
    </source>
</evidence>
<accession>A0A4Q5E820</accession>
<reference evidence="1 2" key="1">
    <citation type="journal article" date="2019" name="Nat. Med.">
        <title>A library of human gut bacterial isolates paired with longitudinal multiomics data enables mechanistic microbiome research.</title>
        <authorList>
            <person name="Poyet M."/>
            <person name="Groussin M."/>
            <person name="Gibbons S.M."/>
            <person name="Avila-Pacheco J."/>
            <person name="Jiang X."/>
            <person name="Kearney S.M."/>
            <person name="Perrotta A.R."/>
            <person name="Berdy B."/>
            <person name="Zhao S."/>
            <person name="Lieberman T.D."/>
            <person name="Swanson P.K."/>
            <person name="Smith M."/>
            <person name="Roesemann S."/>
            <person name="Alexander J.E."/>
            <person name="Rich S.A."/>
            <person name="Livny J."/>
            <person name="Vlamakis H."/>
            <person name="Clish C."/>
            <person name="Bullock K."/>
            <person name="Deik A."/>
            <person name="Scott J."/>
            <person name="Pierce K.A."/>
            <person name="Xavier R.J."/>
            <person name="Alm E.J."/>
        </authorList>
    </citation>
    <scope>NUCLEOTIDE SEQUENCE [LARGE SCALE GENOMIC DNA]</scope>
    <source>
        <strain evidence="1 2">BIOML-A6</strain>
    </source>
</reference>
<organism evidence="1 2">
    <name type="scientific">Bacteroides uniformis</name>
    <dbReference type="NCBI Taxonomy" id="820"/>
    <lineage>
        <taxon>Bacteria</taxon>
        <taxon>Pseudomonadati</taxon>
        <taxon>Bacteroidota</taxon>
        <taxon>Bacteroidia</taxon>
        <taxon>Bacteroidales</taxon>
        <taxon>Bacteroidaceae</taxon>
        <taxon>Bacteroides</taxon>
    </lineage>
</organism>
<evidence type="ECO:0000313" key="1">
    <source>
        <dbReference type="EMBL" id="KAB4241567.1"/>
    </source>
</evidence>
<proteinExistence type="predicted"/>
<protein>
    <submittedName>
        <fullName evidence="1">Uncharacterized protein</fullName>
    </submittedName>
</protein>
<sequence>MALRGGLRMETVNVYTERGDFVTCSDCGKVMLLPYGADKCPACKKEGCLAWADENLQETGIDGLLERHYNLHQKSELQPEDYLSLFILATEHIPYLTDKPQTARETLSLLLEISKLFEKHWRGTGCFQSENIYTPAIKALLDKLDRKLKEGDAIPIEYQDCRSLGELFRVVAGERPAKEEVLFSSDEEGNYYFNGRKVKVETSREYAYRLQKTQIQTNSRRPVDFYFNYLARFGPYGTYGNPFYPSITDLICGRYLPEPTE</sequence>
<comment type="caution">
    <text evidence="1">The sequence shown here is derived from an EMBL/GenBank/DDBJ whole genome shotgun (WGS) entry which is preliminary data.</text>
</comment>
<dbReference type="AlphaFoldDB" id="A0A4Q5E820"/>
<dbReference type="EMBL" id="WCTM01000007">
    <property type="protein sequence ID" value="KAB4241567.1"/>
    <property type="molecule type" value="Genomic_DNA"/>
</dbReference>
<dbReference type="Proteomes" id="UP000431575">
    <property type="component" value="Unassembled WGS sequence"/>
</dbReference>
<name>A0A4Q5E820_BACUN</name>